<dbReference type="EMBL" id="LT598450">
    <property type="protein sequence ID" value="SCU82258.1"/>
    <property type="molecule type" value="Genomic_DNA"/>
</dbReference>
<protein>
    <submittedName>
        <fullName evidence="10">LANO_0B05622g1_1</fullName>
    </submittedName>
</protein>
<feature type="domain" description="Nuclear condensin complex subunit 3 C-terminal" evidence="9">
    <location>
        <begin position="553"/>
        <end position="835"/>
    </location>
</feature>
<dbReference type="InterPro" id="IPR011989">
    <property type="entry name" value="ARM-like"/>
</dbReference>
<evidence type="ECO:0000256" key="4">
    <source>
        <dbReference type="ARBA" id="ARBA00022618"/>
    </source>
</evidence>
<feature type="compositionally biased region" description="Acidic residues" evidence="8">
    <location>
        <begin position="996"/>
        <end position="1023"/>
    </location>
</feature>
<evidence type="ECO:0000313" key="11">
    <source>
        <dbReference type="Proteomes" id="UP000189911"/>
    </source>
</evidence>
<comment type="subcellular location">
    <subcellularLocation>
        <location evidence="1">Chromosome</location>
    </subcellularLocation>
</comment>
<dbReference type="InterPro" id="IPR025977">
    <property type="entry name" value="Cnd3_C"/>
</dbReference>
<dbReference type="Pfam" id="PF12719">
    <property type="entry name" value="Cnd3"/>
    <property type="match status" value="1"/>
</dbReference>
<feature type="compositionally biased region" description="Basic and acidic residues" evidence="8">
    <location>
        <begin position="492"/>
        <end position="503"/>
    </location>
</feature>
<reference evidence="11" key="1">
    <citation type="submission" date="2016-03" db="EMBL/GenBank/DDBJ databases">
        <authorList>
            <person name="Devillers Hugo."/>
        </authorList>
    </citation>
    <scope>NUCLEOTIDE SEQUENCE [LARGE SCALE GENOMIC DNA]</scope>
</reference>
<evidence type="ECO:0000313" key="10">
    <source>
        <dbReference type="EMBL" id="SCU82258.1"/>
    </source>
</evidence>
<evidence type="ECO:0000256" key="1">
    <source>
        <dbReference type="ARBA" id="ARBA00004286"/>
    </source>
</evidence>
<dbReference type="PANTHER" id="PTHR14418:SF5">
    <property type="entry name" value="CONDENSIN COMPLEX SUBUNIT 3"/>
    <property type="match status" value="1"/>
</dbReference>
<evidence type="ECO:0000256" key="2">
    <source>
        <dbReference type="ARBA" id="ARBA00006533"/>
    </source>
</evidence>
<dbReference type="SUPFAM" id="SSF48371">
    <property type="entry name" value="ARM repeat"/>
    <property type="match status" value="1"/>
</dbReference>
<keyword evidence="11" id="KW-1185">Reference proteome</keyword>
<proteinExistence type="inferred from homology"/>
<feature type="region of interest" description="Disordered" evidence="8">
    <location>
        <begin position="886"/>
        <end position="1023"/>
    </location>
</feature>
<gene>
    <name evidence="10" type="ORF">LANO_0B05622G</name>
</gene>
<accession>A0A1G4IYG9</accession>
<dbReference type="InterPro" id="IPR016024">
    <property type="entry name" value="ARM-type_fold"/>
</dbReference>
<sequence>MSDTSENSVIGSEDPDSTNTKILRAIADVFQSAQSTYAGHRRHIAVLKRIQAKAAEQGYEEVFNYWFNKMVTLVLPLKRTEVVGDRIVRLVAGFVSSIEHGLEPQDTKQPEHNGNEEIFSRFVNQFIRHILRGVESRDKNVRYRVAQFLAVIMDNIGEIDEDLYNLIMWSFQKRVYDKEPFVRIQSIFCLTKFQDEENTSETEDEATKNLMLAIQNDPSAEVRRAAMLNLISTKKTKDIIMERARDVNPINRRIVYTRVLKNMGAAVFRELDGVTIGNLITWGLEDREEAVRNACARLVAFEWLNLMEGDIIKLLTELNVTSNKVCEKVMEAIFSYRDDTIAKIKLPDDIWDNLTAEISFLIKAFHFHCTQQKLEDVIDANFPEASKLSEILQKYFDIRFTHSNLSETDVICLEFVLEQLLSVAFRFDYSDEIGRRAMLIVIRNALANYKLAPTLVRIALKVLEVLSINERDFITMTVEIITDIRDEDIERQEAEEADKKSPSDENEDQQDEEVLDSFHSAVDGLINGNITPEKYLKEDVPDKEAGSQALLACLSMSQYMLELVVSPIEDNIMISSLIETLITPAVRNTQSDVRELGVRNLGLCCLLDVNLATESLYLFGMCVSKGDANLKTTALKVIVDIFSVHGTKVVDGEGKVDSISLHKIFYKTLKNCEQPECQATVAEGLCKLFLGDVFTDDDLFETLVLSYFSPANSQNEALVQAFAFCLPVYCFSHVRHQKRMVRVAGDVLLRLSVLWDELQSSDDSSMPHNSMLKPSVIFQALIEWTDSNKVVNQVAEISDGEDTQLDFLLNVLKMYYRFERKEVKKMILININKFSFNDDNRKKWKEARETLEDILDNDDIDAACRNSVNKFLNSINEFVVSKQDIEEDLTKNEEGEDEESILTPAGREGDEILDNNEADGGQSSIADESKAPQQPDNSLTGANISEISDAPSAHATLPDGPELPRTRKRKRIEAVENGYTSDQEKSSRMVSFVLPEDNDEREYESSVDSENNDGDYNANDEDD</sequence>
<name>A0A1G4IYG9_9SACH</name>
<dbReference type="GO" id="GO:0007076">
    <property type="term" value="P:mitotic chromosome condensation"/>
    <property type="evidence" value="ECO:0007669"/>
    <property type="project" value="InterPro"/>
</dbReference>
<keyword evidence="4" id="KW-0132">Cell division</keyword>
<evidence type="ECO:0000256" key="5">
    <source>
        <dbReference type="ARBA" id="ARBA00022776"/>
    </source>
</evidence>
<dbReference type="InterPro" id="IPR027165">
    <property type="entry name" value="CND3"/>
</dbReference>
<keyword evidence="5" id="KW-0498">Mitosis</keyword>
<dbReference type="GO" id="GO:0051301">
    <property type="term" value="P:cell division"/>
    <property type="evidence" value="ECO:0007669"/>
    <property type="project" value="UniProtKB-KW"/>
</dbReference>
<evidence type="ECO:0000256" key="3">
    <source>
        <dbReference type="ARBA" id="ARBA00022454"/>
    </source>
</evidence>
<dbReference type="PANTHER" id="PTHR14418">
    <property type="entry name" value="CONDENSIN COMPLEX SUBUNIT 3-RELATED"/>
    <property type="match status" value="1"/>
</dbReference>
<evidence type="ECO:0000256" key="7">
    <source>
        <dbReference type="ARBA" id="ARBA00023306"/>
    </source>
</evidence>
<feature type="compositionally biased region" description="Polar residues" evidence="8">
    <location>
        <begin position="921"/>
        <end position="946"/>
    </location>
</feature>
<dbReference type="Gene3D" id="1.25.10.10">
    <property type="entry name" value="Leucine-rich Repeat Variant"/>
    <property type="match status" value="1"/>
</dbReference>
<organism evidence="10 11">
    <name type="scientific">Lachancea nothofagi CBS 11611</name>
    <dbReference type="NCBI Taxonomy" id="1266666"/>
    <lineage>
        <taxon>Eukaryota</taxon>
        <taxon>Fungi</taxon>
        <taxon>Dikarya</taxon>
        <taxon>Ascomycota</taxon>
        <taxon>Saccharomycotina</taxon>
        <taxon>Saccharomycetes</taxon>
        <taxon>Saccharomycetales</taxon>
        <taxon>Saccharomycetaceae</taxon>
        <taxon>Lachancea</taxon>
    </lineage>
</organism>
<evidence type="ECO:0000259" key="9">
    <source>
        <dbReference type="Pfam" id="PF12719"/>
    </source>
</evidence>
<comment type="similarity">
    <text evidence="2">Belongs to the CND3 (condensin subunit 3) family.</text>
</comment>
<dbReference type="Proteomes" id="UP000189911">
    <property type="component" value="Chromosome B"/>
</dbReference>
<evidence type="ECO:0000256" key="6">
    <source>
        <dbReference type="ARBA" id="ARBA00023067"/>
    </source>
</evidence>
<keyword evidence="3" id="KW-0158">Chromosome</keyword>
<dbReference type="GO" id="GO:0000796">
    <property type="term" value="C:condensin complex"/>
    <property type="evidence" value="ECO:0007669"/>
    <property type="project" value="InterPro"/>
</dbReference>
<evidence type="ECO:0000256" key="8">
    <source>
        <dbReference type="SAM" id="MobiDB-lite"/>
    </source>
</evidence>
<dbReference type="AlphaFoldDB" id="A0A1G4IYG9"/>
<feature type="compositionally biased region" description="Acidic residues" evidence="8">
    <location>
        <begin position="504"/>
        <end position="513"/>
    </location>
</feature>
<dbReference type="GO" id="GO:0000793">
    <property type="term" value="C:condensed chromosome"/>
    <property type="evidence" value="ECO:0007669"/>
    <property type="project" value="TreeGrafter"/>
</dbReference>
<keyword evidence="7" id="KW-0131">Cell cycle</keyword>
<dbReference type="OrthoDB" id="27187at2759"/>
<keyword evidence="6" id="KW-0226">DNA condensation</keyword>
<feature type="region of interest" description="Disordered" evidence="8">
    <location>
        <begin position="492"/>
        <end position="513"/>
    </location>
</feature>